<feature type="region of interest" description="Disordered" evidence="6">
    <location>
        <begin position="79"/>
        <end position="103"/>
    </location>
</feature>
<dbReference type="EMBL" id="JAZDWU010000003">
    <property type="protein sequence ID" value="KAL0007316.1"/>
    <property type="molecule type" value="Genomic_DNA"/>
</dbReference>
<keyword evidence="4" id="KW-0539">Nucleus</keyword>
<feature type="region of interest" description="Disordered" evidence="6">
    <location>
        <begin position="1453"/>
        <end position="1565"/>
    </location>
</feature>
<dbReference type="InterPro" id="IPR017072">
    <property type="entry name" value="TF_Spt6"/>
</dbReference>
<dbReference type="FunFam" id="1.10.10.650:FF:000003">
    <property type="entry name" value="Transcription elongation factor spt6"/>
    <property type="match status" value="1"/>
</dbReference>
<dbReference type="GO" id="GO:0034728">
    <property type="term" value="P:nucleosome organization"/>
    <property type="evidence" value="ECO:0007669"/>
    <property type="project" value="TreeGrafter"/>
</dbReference>
<dbReference type="GO" id="GO:0003676">
    <property type="term" value="F:nucleic acid binding"/>
    <property type="evidence" value="ECO:0007669"/>
    <property type="project" value="InterPro"/>
</dbReference>
<keyword evidence="9" id="KW-1185">Reference proteome</keyword>
<dbReference type="CDD" id="cd09928">
    <property type="entry name" value="SH2_Cterm_SPT6_like"/>
    <property type="match status" value="1"/>
</dbReference>
<feature type="compositionally biased region" description="Acidic residues" evidence="6">
    <location>
        <begin position="79"/>
        <end position="88"/>
    </location>
</feature>
<feature type="compositionally biased region" description="Gly residues" evidence="6">
    <location>
        <begin position="2292"/>
        <end position="2303"/>
    </location>
</feature>
<feature type="compositionally biased region" description="Gly residues" evidence="6">
    <location>
        <begin position="2313"/>
        <end position="2326"/>
    </location>
</feature>
<dbReference type="CDD" id="cd09918">
    <property type="entry name" value="SH2_Nterm_SPT6_like"/>
    <property type="match status" value="1"/>
</dbReference>
<evidence type="ECO:0000256" key="1">
    <source>
        <dbReference type="ARBA" id="ARBA00004123"/>
    </source>
</evidence>
<dbReference type="InterPro" id="IPR010994">
    <property type="entry name" value="RuvA_2-like"/>
</dbReference>
<dbReference type="FunFam" id="1.10.150.850:FF:000001">
    <property type="entry name" value="Transcription elongation factor spt6"/>
    <property type="match status" value="1"/>
</dbReference>
<dbReference type="Pfam" id="PF14633">
    <property type="entry name" value="SH2_2"/>
    <property type="match status" value="1"/>
</dbReference>
<comment type="similarity">
    <text evidence="2">Belongs to the SPT6 family.</text>
</comment>
<dbReference type="FunFam" id="3.30.420.140:FF:000006">
    <property type="entry name" value="Transcription elongation factor spt6"/>
    <property type="match status" value="1"/>
</dbReference>
<dbReference type="InterPro" id="IPR012337">
    <property type="entry name" value="RNaseH-like_sf"/>
</dbReference>
<dbReference type="SUPFAM" id="SSF53098">
    <property type="entry name" value="Ribonuclease H-like"/>
    <property type="match status" value="1"/>
</dbReference>
<feature type="compositionally biased region" description="Polar residues" evidence="6">
    <location>
        <begin position="1475"/>
        <end position="1489"/>
    </location>
</feature>
<feature type="region of interest" description="Disordered" evidence="6">
    <location>
        <begin position="2157"/>
        <end position="2197"/>
    </location>
</feature>
<dbReference type="InterPro" id="IPR036860">
    <property type="entry name" value="SH2_dom_sf"/>
</dbReference>
<feature type="compositionally biased region" description="Polar residues" evidence="6">
    <location>
        <begin position="1748"/>
        <end position="1759"/>
    </location>
</feature>
<feature type="compositionally biased region" description="Polar residues" evidence="6">
    <location>
        <begin position="2274"/>
        <end position="2283"/>
    </location>
</feature>
<feature type="region of interest" description="Disordered" evidence="6">
    <location>
        <begin position="1717"/>
        <end position="2084"/>
    </location>
</feature>
<dbReference type="InterPro" id="IPR023319">
    <property type="entry name" value="Tex-like_HTH_dom_sf"/>
</dbReference>
<dbReference type="InterPro" id="IPR049540">
    <property type="entry name" value="Spt6-like_S1"/>
</dbReference>
<dbReference type="InterPro" id="IPR006641">
    <property type="entry name" value="YqgF/RNaseH-like_dom"/>
</dbReference>
<evidence type="ECO:0000313" key="9">
    <source>
        <dbReference type="Proteomes" id="UP001459277"/>
    </source>
</evidence>
<dbReference type="SUPFAM" id="SSF55550">
    <property type="entry name" value="SH2 domain"/>
    <property type="match status" value="1"/>
</dbReference>
<evidence type="ECO:0000256" key="6">
    <source>
        <dbReference type="SAM" id="MobiDB-lite"/>
    </source>
</evidence>
<evidence type="ECO:0000256" key="3">
    <source>
        <dbReference type="ARBA" id="ARBA00023163"/>
    </source>
</evidence>
<feature type="region of interest" description="Disordered" evidence="6">
    <location>
        <begin position="1603"/>
        <end position="1657"/>
    </location>
</feature>
<comment type="caution">
    <text evidence="8">The sequence shown here is derived from an EMBL/GenBank/DDBJ whole genome shotgun (WGS) entry which is preliminary data.</text>
</comment>
<feature type="compositionally biased region" description="Basic and acidic residues" evidence="6">
    <location>
        <begin position="2341"/>
        <end position="2354"/>
    </location>
</feature>
<feature type="domain" description="S1 motif" evidence="7">
    <location>
        <begin position="1117"/>
        <end position="1187"/>
    </location>
</feature>
<name>A0AAW2DAC1_9ROSI</name>
<feature type="compositionally biased region" description="Polar residues" evidence="6">
    <location>
        <begin position="1726"/>
        <end position="1739"/>
    </location>
</feature>
<dbReference type="Gene3D" id="3.30.420.140">
    <property type="entry name" value="YqgF/RNase H-like domain"/>
    <property type="match status" value="1"/>
</dbReference>
<dbReference type="PROSITE" id="PS50126">
    <property type="entry name" value="S1"/>
    <property type="match status" value="1"/>
</dbReference>
<evidence type="ECO:0000259" key="7">
    <source>
        <dbReference type="PROSITE" id="PS50126"/>
    </source>
</evidence>
<dbReference type="InterPro" id="IPR023323">
    <property type="entry name" value="Tex-like_dom_sf"/>
</dbReference>
<feature type="compositionally biased region" description="Low complexity" evidence="6">
    <location>
        <begin position="1861"/>
        <end position="1873"/>
    </location>
</feature>
<protein>
    <recommendedName>
        <fullName evidence="7">S1 motif domain-containing protein</fullName>
    </recommendedName>
</protein>
<dbReference type="InterPro" id="IPR041692">
    <property type="entry name" value="HHH_9"/>
</dbReference>
<feature type="compositionally biased region" description="Low complexity" evidence="6">
    <location>
        <begin position="1942"/>
        <end position="1967"/>
    </location>
</feature>
<dbReference type="Gene3D" id="2.40.50.140">
    <property type="entry name" value="Nucleic acid-binding proteins"/>
    <property type="match status" value="1"/>
</dbReference>
<dbReference type="Pfam" id="PF14635">
    <property type="entry name" value="HHH_7"/>
    <property type="match status" value="1"/>
</dbReference>
<dbReference type="InterPro" id="IPR035420">
    <property type="entry name" value="Spt6_SH2"/>
</dbReference>
<dbReference type="InterPro" id="IPR037027">
    <property type="entry name" value="YqgF/RNaseH-like_dom_sf"/>
</dbReference>
<feature type="coiled-coil region" evidence="5">
    <location>
        <begin position="770"/>
        <end position="797"/>
    </location>
</feature>
<dbReference type="Gene3D" id="1.10.3500.10">
    <property type="entry name" value="Tex N-terminal region-like"/>
    <property type="match status" value="1"/>
</dbReference>
<feature type="region of interest" description="Disordered" evidence="6">
    <location>
        <begin position="1"/>
        <end position="33"/>
    </location>
</feature>
<feature type="compositionally biased region" description="Polar residues" evidence="6">
    <location>
        <begin position="1616"/>
        <end position="1637"/>
    </location>
</feature>
<evidence type="ECO:0000256" key="5">
    <source>
        <dbReference type="SAM" id="Coils"/>
    </source>
</evidence>
<dbReference type="InterPro" id="IPR012340">
    <property type="entry name" value="NA-bd_OB-fold"/>
</dbReference>
<feature type="compositionally biased region" description="Basic and acidic residues" evidence="6">
    <location>
        <begin position="1454"/>
        <end position="1472"/>
    </location>
</feature>
<feature type="compositionally biased region" description="Polar residues" evidence="6">
    <location>
        <begin position="2041"/>
        <end position="2050"/>
    </location>
</feature>
<proteinExistence type="inferred from homology"/>
<dbReference type="InterPro" id="IPR035019">
    <property type="entry name" value="Spt6_SH2_N"/>
</dbReference>
<feature type="compositionally biased region" description="Basic and acidic residues" evidence="6">
    <location>
        <begin position="1760"/>
        <end position="1775"/>
    </location>
</feature>
<dbReference type="Gene3D" id="1.10.150.850">
    <property type="entry name" value="Spt6, helix-hairpin-helix domain"/>
    <property type="match status" value="1"/>
</dbReference>
<dbReference type="InterPro" id="IPR035018">
    <property type="entry name" value="Spt6_SH2_C"/>
</dbReference>
<feature type="compositionally biased region" description="Acidic residues" evidence="6">
    <location>
        <begin position="22"/>
        <end position="33"/>
    </location>
</feature>
<sequence length="2366" mass="260773">MKDGDYDEEEEEEGELVNREAIDEDDEEDEDEEGKVFFAFSQCLRFRFITKRSSSEFSLAVPYCQDEYEKDGFIVDEVEEDPEEEVEERVEQEKQKRKKRRKSWKFDYVDEDDYELLEEHGIHRRRPKFKRLKKARNDFDIQEEHTQLSDEEGPQLEDFAEEDADVPEENEMADFIVSDEDDGIVIGGASIRPRKSRKKKLGEIAGVSTAAMGEARDIFGDVDELLRLRKKSLAQSARSHDSAELQGKRLEDEFDPIILKEKYLTEKDDRIRKIDVPERIQISEEKTKPRLDEESIEEESSWILGQLPTNMIPFWFLKRVTEETNKGTSEESNALKYFKADIIRFLKLHHVEKYDIPFIAMYRKEQCLSLLKDPEEGEMENDEGEEIEGVPKMRWHKVLWAIKDLDTKWLLLQRRKRALYSNYNLRYEEEVHRIYDEARLNLNKKIFNSILKSIWSAESEREVDDVDMKFNLHFPPDEVEGEFKRPKRKSLYRMCSKAGLWEVASKFGWNSEQFGLQITLKEVMTEALEDLKETPEEIALNYKCAMFKTPEDVLKGARHMAAVEISFEPCLRKYVRSFFMDNATVSTSPTSVGTKLIDSSHQLARVKWLHEKPLSKFEDAQWLLIQKAEEEKLLQVSITLPKTHLDKLTRQCNDYYLSDGVSKSARLWNEQRKLILQDAFSKFLLPSLEKEARVLLTAQAKKCLLMECGKQLWNRASVAPYQRKEHDVGLDEEIAPRIMACCWGPGNPATTFVMLNSSGELLDWMYAGSLSRQSKNVDDLQCKKDQAQRLLKFMTDHQPHVIVLGAANLFCKRLKDEIYEIIYSMVEEYPRNVSQEMAEISIVYGDESLPRLYEHSRISSEQLPRQPGIVKRAVALGRFLQNPLAMIATLCGPGREILSWNLGSLEHFLTPDEKFEMVEQVMVDVTNQVGVDINLAASHNWLFAPLQFVSGLGPRKAGSLQRALVRAGVVTSRMYLIAHGLGTKKVFANAIGFLRVRCSGLAASSSDFDLLDDTRIHPESYPLAEALAGEVHTKYAETADYDETPVEYVKNNPQLLENFIVHNYAEDNNKDKRETLYDIKMELLHGFCEWRSPFKELSQDEEFYILSGENRDSLVEGKIVQVTVRHVKTDRAICVVDSGLTGILYKNEFADQLDDVDLTEKLQAGHVLACKIKQIQKNRYQLIITCKESELNNSQFQNSCDVDPYYREHQMHALSQLEKSCRAVVAKKNFIPRMIVHPHFRNITADEAKEFLSDKDVGASVICPSSKGPSCLILTLKIYDGVYTQKEIVEDRKDQKASLLTLGTTLRIDKDSFEDLDEVMDRYVDPLVSHLKAILCYRKFRKGSKTEIDDLLKVEKSENPTRIVYCFGVCYIHPGAFILSFIRNTNPHHEYVVLHHKGYIFRKHTFHNIDRLVAYFQKHINDLPPQSTHSASAIVPMVGTAYRSCLGGVSMGGSREKNEINRRGQSCPERDTLSAPGSQGKNDSMSGGSQDRHPSGLTTKPHVEQSHCNYNSRRESNTNGGKGSGYGSTFQRGSDCTNGRGIENGWKNFPGAKIQNSPGREAFPGGWSDNQISSYSNGNWSGGDENVTKCSWGVKNIVGREGESATANDTWGGGKSSNTGIKDGKQNGNCLNKNSDTWGGRDWVSGQRGSGIDSGGNWGIVSNDNWGGAGGNANDKETCGWGEWGGGRSGGSVTKDVGPRNEYWGGKSHGGRLNIDLGSKEGGRGTITSGNGCRVSNSWDDGRDGAATSLSSWAASGNNDVKKSDDWGAWGDRKSGNSGSNKGKGNDNWGNKKNIGWDGCAGGSKESGSDTVTSGNGCKVSNSWVDGRDGAATGLSSWAAGRNNDVKKSDDWGAWGDRKSGNSGANKGKGNDSWGNKKNTGWDGCAGGSKESRSDTLTSSGNGCKVNNSWVDGRDGAAAGLRSWAAGGNNDGKKSDYVGAWGESKSGNSGANKGKGNDNWGNKKNTGWDGCVRGSKESGKDTVTSGNVCTESNSRVESRDGAATSLRSWASGGNNDGKKSDNWGSWEDRKSGNSGVKKGQGNDNWGNKKTNGWEGCDRGSRQSGSDVGTVNNRGGVSNAGWGDCKGGTSTNVGWGASGENVGKKGLGNENWGNKKTIGWEGCSRQSGSDAGAGNNAVGVSNASWGCKGGTSTNVGWGAGGENVGKKGQGNDNWSNKKTTGWDGCDRGSRQSGSDAGTVNIGGGVSNAGWGDCKGGAAINGGWGAVGENAGKKSGGTGKWGNKNNAGRGGGRAWHSAAEPGSEVKNASWGERSGNRGNKNNTRWDGSDSGSRPSGGGARTGDNGGRVSSSGWGNSKGGAAASGGWGASGAKDGPKSGGWGEWGKKKSNAETDSKAKNAGWGANSGWE</sequence>
<feature type="compositionally biased region" description="Polar residues" evidence="6">
    <location>
        <begin position="2169"/>
        <end position="2178"/>
    </location>
</feature>
<dbReference type="InterPro" id="IPR042066">
    <property type="entry name" value="Spt6_death-like"/>
</dbReference>
<dbReference type="Proteomes" id="UP001459277">
    <property type="component" value="Unassembled WGS sequence"/>
</dbReference>
<dbReference type="Pfam" id="PF14639">
    <property type="entry name" value="YqgF"/>
    <property type="match status" value="1"/>
</dbReference>
<dbReference type="Pfam" id="PF17674">
    <property type="entry name" value="HHH_9"/>
    <property type="match status" value="1"/>
</dbReference>
<dbReference type="InterPro" id="IPR032706">
    <property type="entry name" value="Spt6_HHH"/>
</dbReference>
<keyword evidence="3" id="KW-0804">Transcription</keyword>
<dbReference type="Pfam" id="PF14632">
    <property type="entry name" value="SPT6_acidic"/>
    <property type="match status" value="1"/>
</dbReference>
<keyword evidence="5" id="KW-0175">Coiled coil</keyword>
<dbReference type="Gene3D" id="1.10.10.2740">
    <property type="entry name" value="Spt6, Death-like domain"/>
    <property type="match status" value="1"/>
</dbReference>
<feature type="compositionally biased region" description="Acidic residues" evidence="6">
    <location>
        <begin position="1"/>
        <end position="15"/>
    </location>
</feature>
<feature type="compositionally biased region" description="Gly residues" evidence="6">
    <location>
        <begin position="1648"/>
        <end position="1657"/>
    </location>
</feature>
<feature type="compositionally biased region" description="Polar residues" evidence="6">
    <location>
        <begin position="1895"/>
        <end position="1910"/>
    </location>
</feature>
<dbReference type="Gene3D" id="1.10.10.650">
    <property type="entry name" value="RuvA domain 2-like"/>
    <property type="match status" value="1"/>
</dbReference>
<dbReference type="PANTHER" id="PTHR10145">
    <property type="entry name" value="TRANSCRIPTION ELONGATION FACTOR SPT6"/>
    <property type="match status" value="1"/>
</dbReference>
<dbReference type="InterPro" id="IPR028231">
    <property type="entry name" value="Spt6_YqgF"/>
</dbReference>
<dbReference type="PANTHER" id="PTHR10145:SF6">
    <property type="entry name" value="TRANSCRIPTION ELONGATION FACTOR SPT6"/>
    <property type="match status" value="1"/>
</dbReference>
<dbReference type="SMART" id="SM00316">
    <property type="entry name" value="S1"/>
    <property type="match status" value="1"/>
</dbReference>
<feature type="compositionally biased region" description="Basic and acidic residues" evidence="6">
    <location>
        <begin position="2016"/>
        <end position="2031"/>
    </location>
</feature>
<dbReference type="FunFam" id="1.10.3500.10:FF:000004">
    <property type="entry name" value="Transcription elongation factor spt6"/>
    <property type="match status" value="1"/>
</dbReference>
<dbReference type="SMART" id="SM00732">
    <property type="entry name" value="YqgFc"/>
    <property type="match status" value="1"/>
</dbReference>
<feature type="compositionally biased region" description="Polar residues" evidence="6">
    <location>
        <begin position="1809"/>
        <end position="1824"/>
    </location>
</feature>
<dbReference type="GO" id="GO:0008023">
    <property type="term" value="C:transcription elongation factor complex"/>
    <property type="evidence" value="ECO:0007669"/>
    <property type="project" value="TreeGrafter"/>
</dbReference>
<feature type="compositionally biased region" description="Polar residues" evidence="6">
    <location>
        <begin position="2061"/>
        <end position="2075"/>
    </location>
</feature>
<accession>A0AAW2DAC1</accession>
<evidence type="ECO:0000256" key="4">
    <source>
        <dbReference type="ARBA" id="ARBA00023242"/>
    </source>
</evidence>
<comment type="subcellular location">
    <subcellularLocation>
        <location evidence="1">Nucleus</location>
    </subcellularLocation>
</comment>
<dbReference type="Gene3D" id="3.30.505.10">
    <property type="entry name" value="SH2 domain"/>
    <property type="match status" value="2"/>
</dbReference>
<feature type="compositionally biased region" description="Polar residues" evidence="6">
    <location>
        <begin position="1981"/>
        <end position="1993"/>
    </location>
</feature>
<feature type="compositionally biased region" description="Low complexity" evidence="6">
    <location>
        <begin position="1776"/>
        <end position="1796"/>
    </location>
</feature>
<dbReference type="GO" id="GO:0140673">
    <property type="term" value="P:transcription elongation-coupled chromatin remodeling"/>
    <property type="evidence" value="ECO:0007669"/>
    <property type="project" value="InterPro"/>
</dbReference>
<evidence type="ECO:0000313" key="8">
    <source>
        <dbReference type="EMBL" id="KAL0007316.1"/>
    </source>
</evidence>
<feature type="compositionally biased region" description="Polar residues" evidence="6">
    <location>
        <begin position="1527"/>
        <end position="1537"/>
    </location>
</feature>
<dbReference type="Pfam" id="PF21710">
    <property type="entry name" value="Spt6_S1"/>
    <property type="match status" value="1"/>
</dbReference>
<dbReference type="InterPro" id="IPR028083">
    <property type="entry name" value="Spt6_acidic_N_dom"/>
</dbReference>
<feature type="region of interest" description="Disordered" evidence="6">
    <location>
        <begin position="1683"/>
        <end position="1705"/>
    </location>
</feature>
<evidence type="ECO:0000256" key="2">
    <source>
        <dbReference type="ARBA" id="ARBA00009253"/>
    </source>
</evidence>
<feature type="compositionally biased region" description="Basic and acidic residues" evidence="6">
    <location>
        <begin position="1844"/>
        <end position="1860"/>
    </location>
</feature>
<gene>
    <name evidence="8" type="ORF">SO802_008818</name>
</gene>
<organism evidence="8 9">
    <name type="scientific">Lithocarpus litseifolius</name>
    <dbReference type="NCBI Taxonomy" id="425828"/>
    <lineage>
        <taxon>Eukaryota</taxon>
        <taxon>Viridiplantae</taxon>
        <taxon>Streptophyta</taxon>
        <taxon>Embryophyta</taxon>
        <taxon>Tracheophyta</taxon>
        <taxon>Spermatophyta</taxon>
        <taxon>Magnoliopsida</taxon>
        <taxon>eudicotyledons</taxon>
        <taxon>Gunneridae</taxon>
        <taxon>Pentapetalae</taxon>
        <taxon>rosids</taxon>
        <taxon>fabids</taxon>
        <taxon>Fagales</taxon>
        <taxon>Fagaceae</taxon>
        <taxon>Lithocarpus</taxon>
    </lineage>
</organism>
<dbReference type="SUPFAM" id="SSF47781">
    <property type="entry name" value="RuvA domain 2-like"/>
    <property type="match status" value="2"/>
</dbReference>
<dbReference type="GO" id="GO:0031491">
    <property type="term" value="F:nucleosome binding"/>
    <property type="evidence" value="ECO:0007669"/>
    <property type="project" value="TreeGrafter"/>
</dbReference>
<reference evidence="8 9" key="1">
    <citation type="submission" date="2024-01" db="EMBL/GenBank/DDBJ databases">
        <title>A telomere-to-telomere, gap-free genome of sweet tea (Lithocarpus litseifolius).</title>
        <authorList>
            <person name="Zhou J."/>
        </authorList>
    </citation>
    <scope>NUCLEOTIDE SEQUENCE [LARGE SCALE GENOMIC DNA]</scope>
    <source>
        <strain evidence="8">Zhou-2022a</strain>
        <tissue evidence="8">Leaf</tissue>
    </source>
</reference>
<dbReference type="InterPro" id="IPR003029">
    <property type="entry name" value="S1_domain"/>
</dbReference>
<dbReference type="FunFam" id="3.30.505.10:FF:000050">
    <property type="entry name" value="Transcription elongation factor spt6"/>
    <property type="match status" value="1"/>
</dbReference>
<dbReference type="GO" id="GO:0042393">
    <property type="term" value="F:histone binding"/>
    <property type="evidence" value="ECO:0007669"/>
    <property type="project" value="TreeGrafter"/>
</dbReference>
<dbReference type="SUPFAM" id="SSF158832">
    <property type="entry name" value="Tex N-terminal region-like"/>
    <property type="match status" value="1"/>
</dbReference>
<feature type="region of interest" description="Disordered" evidence="6">
    <location>
        <begin position="2227"/>
        <end position="2366"/>
    </location>
</feature>
<dbReference type="SUPFAM" id="SSF50249">
    <property type="entry name" value="Nucleic acid-binding proteins"/>
    <property type="match status" value="1"/>
</dbReference>